<feature type="transmembrane region" description="Helical" evidence="1">
    <location>
        <begin position="6"/>
        <end position="31"/>
    </location>
</feature>
<gene>
    <name evidence="2" type="ORF">UT41_C0001G0241</name>
</gene>
<comment type="caution">
    <text evidence="2">The sequence shown here is derived from an EMBL/GenBank/DDBJ whole genome shotgun (WGS) entry which is preliminary data.</text>
</comment>
<evidence type="ECO:0000313" key="3">
    <source>
        <dbReference type="Proteomes" id="UP000034665"/>
    </source>
</evidence>
<keyword evidence="1" id="KW-0812">Transmembrane</keyword>
<keyword evidence="1" id="KW-1133">Transmembrane helix</keyword>
<dbReference type="EMBL" id="LBWR01000001">
    <property type="protein sequence ID" value="KKR12697.1"/>
    <property type="molecule type" value="Genomic_DNA"/>
</dbReference>
<accession>A0A0G0RGD3</accession>
<dbReference type="AlphaFoldDB" id="A0A0G0RGD3"/>
<proteinExistence type="predicted"/>
<sequence>MALYSITRLFIYTVILDLSFVNILLLLSFAIKQRNSLYGILILL</sequence>
<keyword evidence="1" id="KW-0472">Membrane</keyword>
<protein>
    <submittedName>
        <fullName evidence="2">Uncharacterized protein</fullName>
    </submittedName>
</protein>
<reference evidence="2 3" key="1">
    <citation type="journal article" date="2015" name="Nature">
        <title>rRNA introns, odd ribosomes, and small enigmatic genomes across a large radiation of phyla.</title>
        <authorList>
            <person name="Brown C.T."/>
            <person name="Hug L.A."/>
            <person name="Thomas B.C."/>
            <person name="Sharon I."/>
            <person name="Castelle C.J."/>
            <person name="Singh A."/>
            <person name="Wilkins M.J."/>
            <person name="Williams K.H."/>
            <person name="Banfield J.F."/>
        </authorList>
    </citation>
    <scope>NUCLEOTIDE SEQUENCE [LARGE SCALE GENOMIC DNA]</scope>
</reference>
<name>A0A0G0RGD3_9BACT</name>
<evidence type="ECO:0000256" key="1">
    <source>
        <dbReference type="SAM" id="Phobius"/>
    </source>
</evidence>
<dbReference type="Proteomes" id="UP000034665">
    <property type="component" value="Unassembled WGS sequence"/>
</dbReference>
<organism evidence="2 3">
    <name type="scientific">Candidatus Wolfebacteria bacterium GW2011_GWC2_39_22</name>
    <dbReference type="NCBI Taxonomy" id="1619013"/>
    <lineage>
        <taxon>Bacteria</taxon>
        <taxon>Candidatus Wolfeibacteriota</taxon>
    </lineage>
</organism>
<evidence type="ECO:0000313" key="2">
    <source>
        <dbReference type="EMBL" id="KKR12697.1"/>
    </source>
</evidence>